<keyword evidence="1" id="KW-0812">Transmembrane</keyword>
<accession>A0A095ZPH6</accession>
<proteinExistence type="predicted"/>
<dbReference type="AlphaFoldDB" id="A0A095ZPH6"/>
<protein>
    <submittedName>
        <fullName evidence="2">Transcriptional regulator</fullName>
    </submittedName>
</protein>
<dbReference type="SUPFAM" id="SSF55729">
    <property type="entry name" value="Acyl-CoA N-acyltransferases (Nat)"/>
    <property type="match status" value="1"/>
</dbReference>
<name>A0A095ZPH6_9BACT</name>
<sequence length="205" mass="24234">MLYRVAHLLRDKFPWLWDMMGLVLSWLFGIRYGKKLKQIPLLLEKYSKQNTFTIHILREKDVPALAKMFREQPKEAFEYFRPHEFTEEALIKLVRDKGFLAYIVSNGDAVVGYFFQRSFFWGKAYRGYITDYRWRRQGINKLMNECATEISEFLGLQVFGTIAPDNIASLKSAETANEVKIIKTLDNGDYFVQYRKKTTKDENRA</sequence>
<dbReference type="Gene3D" id="3.40.630.30">
    <property type="match status" value="1"/>
</dbReference>
<dbReference type="OrthoDB" id="5798235at2"/>
<evidence type="ECO:0000256" key="1">
    <source>
        <dbReference type="SAM" id="Phobius"/>
    </source>
</evidence>
<keyword evidence="1" id="KW-0472">Membrane</keyword>
<evidence type="ECO:0000313" key="3">
    <source>
        <dbReference type="Proteomes" id="UP000029556"/>
    </source>
</evidence>
<feature type="transmembrane region" description="Helical" evidence="1">
    <location>
        <begin position="15"/>
        <end position="33"/>
    </location>
</feature>
<dbReference type="InterPro" id="IPR016181">
    <property type="entry name" value="Acyl_CoA_acyltransferase"/>
</dbReference>
<evidence type="ECO:0000313" key="2">
    <source>
        <dbReference type="EMBL" id="KGF36665.1"/>
    </source>
</evidence>
<dbReference type="Proteomes" id="UP000029556">
    <property type="component" value="Unassembled WGS sequence"/>
</dbReference>
<reference evidence="2 3" key="1">
    <citation type="submission" date="2014-07" db="EMBL/GenBank/DDBJ databases">
        <authorList>
            <person name="McCorrison J."/>
            <person name="Sanka R."/>
            <person name="Torralba M."/>
            <person name="Gillis M."/>
            <person name="Haft D.H."/>
            <person name="Methe B."/>
            <person name="Sutton G."/>
            <person name="Nelson K.E."/>
        </authorList>
    </citation>
    <scope>NUCLEOTIDE SEQUENCE [LARGE SCALE GENOMIC DNA]</scope>
    <source>
        <strain evidence="2 3">DNF00853</strain>
    </source>
</reference>
<comment type="caution">
    <text evidence="2">The sequence shown here is derived from an EMBL/GenBank/DDBJ whole genome shotgun (WGS) entry which is preliminary data.</text>
</comment>
<dbReference type="RefSeq" id="WP_036871631.1">
    <property type="nucleotide sequence ID" value="NZ_JRNN01000025.1"/>
</dbReference>
<keyword evidence="1" id="KW-1133">Transmembrane helix</keyword>
<gene>
    <name evidence="2" type="ORF">HMPREF2137_01325</name>
</gene>
<dbReference type="EMBL" id="JRNN01000025">
    <property type="protein sequence ID" value="KGF36665.1"/>
    <property type="molecule type" value="Genomic_DNA"/>
</dbReference>
<organism evidence="2 3">
    <name type="scientific">Hoylesella buccalis DNF00853</name>
    <dbReference type="NCBI Taxonomy" id="1401074"/>
    <lineage>
        <taxon>Bacteria</taxon>
        <taxon>Pseudomonadati</taxon>
        <taxon>Bacteroidota</taxon>
        <taxon>Bacteroidia</taxon>
        <taxon>Bacteroidales</taxon>
        <taxon>Prevotellaceae</taxon>
        <taxon>Hoylesella</taxon>
    </lineage>
</organism>